<sequence>MIQTQTRYCPIGHPAVDFDTETSILDLPRASVVEIALQVLQGAGVELVEWDALLYIRMKVPRKRRDFSYLVPDDRLEDASNILASIDLPLSAPSDLLLKTNDEYAKGRFYRITRSTLSPVISHIVLYPFSLMPVLPSELSAQAPSHLSPSRCSNILVPRPSAACAFLLRAMTKYPRFCYTRTVLQSNLEELVLYFFLGYTLHDLPKGEEDEWVREDEHRRIAAASQVIKQWSSDQEWRQGEEWMGDVLAAVVAGDDRLLNSLSAQ</sequence>
<protein>
    <submittedName>
        <fullName evidence="1">Uncharacterized protein</fullName>
    </submittedName>
</protein>
<organism evidence="1 2">
    <name type="scientific">Amanita muscaria (strain Koide BX008)</name>
    <dbReference type="NCBI Taxonomy" id="946122"/>
    <lineage>
        <taxon>Eukaryota</taxon>
        <taxon>Fungi</taxon>
        <taxon>Dikarya</taxon>
        <taxon>Basidiomycota</taxon>
        <taxon>Agaricomycotina</taxon>
        <taxon>Agaricomycetes</taxon>
        <taxon>Agaricomycetidae</taxon>
        <taxon>Agaricales</taxon>
        <taxon>Pluteineae</taxon>
        <taxon>Amanitaceae</taxon>
        <taxon>Amanita</taxon>
    </lineage>
</organism>
<dbReference type="InParanoid" id="A0A0C2XFX2"/>
<dbReference type="AlphaFoldDB" id="A0A0C2XFX2"/>
<dbReference type="HOGENOM" id="CLU_075379_0_0_1"/>
<gene>
    <name evidence="1" type="ORF">M378DRAFT_73187</name>
</gene>
<evidence type="ECO:0000313" key="1">
    <source>
        <dbReference type="EMBL" id="KIL67783.1"/>
    </source>
</evidence>
<dbReference type="OrthoDB" id="4202165at2759"/>
<keyword evidence="2" id="KW-1185">Reference proteome</keyword>
<accession>A0A0C2XFX2</accession>
<dbReference type="EMBL" id="KN818230">
    <property type="protein sequence ID" value="KIL67783.1"/>
    <property type="molecule type" value="Genomic_DNA"/>
</dbReference>
<name>A0A0C2XFX2_AMAMK</name>
<reference evidence="1 2" key="1">
    <citation type="submission" date="2014-04" db="EMBL/GenBank/DDBJ databases">
        <title>Evolutionary Origins and Diversification of the Mycorrhizal Mutualists.</title>
        <authorList>
            <consortium name="DOE Joint Genome Institute"/>
            <consortium name="Mycorrhizal Genomics Consortium"/>
            <person name="Kohler A."/>
            <person name="Kuo A."/>
            <person name="Nagy L.G."/>
            <person name="Floudas D."/>
            <person name="Copeland A."/>
            <person name="Barry K.W."/>
            <person name="Cichocki N."/>
            <person name="Veneault-Fourrey C."/>
            <person name="LaButti K."/>
            <person name="Lindquist E.A."/>
            <person name="Lipzen A."/>
            <person name="Lundell T."/>
            <person name="Morin E."/>
            <person name="Murat C."/>
            <person name="Riley R."/>
            <person name="Ohm R."/>
            <person name="Sun H."/>
            <person name="Tunlid A."/>
            <person name="Henrissat B."/>
            <person name="Grigoriev I.V."/>
            <person name="Hibbett D.S."/>
            <person name="Martin F."/>
        </authorList>
    </citation>
    <scope>NUCLEOTIDE SEQUENCE [LARGE SCALE GENOMIC DNA]</scope>
    <source>
        <strain evidence="1 2">Koide BX008</strain>
    </source>
</reference>
<proteinExistence type="predicted"/>
<evidence type="ECO:0000313" key="2">
    <source>
        <dbReference type="Proteomes" id="UP000054549"/>
    </source>
</evidence>
<dbReference type="Proteomes" id="UP000054549">
    <property type="component" value="Unassembled WGS sequence"/>
</dbReference>